<gene>
    <name evidence="1" type="ORF">BE15_37375</name>
</gene>
<dbReference type="InterPro" id="IPR011042">
    <property type="entry name" value="6-blade_b-propeller_TolB-like"/>
</dbReference>
<dbReference type="Gene3D" id="2.120.10.30">
    <property type="entry name" value="TolB, C-terminal domain"/>
    <property type="match status" value="1"/>
</dbReference>
<accession>A0A150QV61</accession>
<evidence type="ECO:0000313" key="1">
    <source>
        <dbReference type="EMBL" id="KYF71526.1"/>
    </source>
</evidence>
<dbReference type="OrthoDB" id="5521584at2"/>
<evidence type="ECO:0000313" key="2">
    <source>
        <dbReference type="Proteomes" id="UP000075260"/>
    </source>
</evidence>
<dbReference type="EMBL" id="JEMA01000331">
    <property type="protein sequence ID" value="KYF71526.1"/>
    <property type="molecule type" value="Genomic_DNA"/>
</dbReference>
<dbReference type="AlphaFoldDB" id="A0A150QV61"/>
<reference evidence="1 2" key="1">
    <citation type="submission" date="2014-02" db="EMBL/GenBank/DDBJ databases">
        <title>The small core and large imbalanced accessory genome model reveals a collaborative survival strategy of Sorangium cellulosum strains in nature.</title>
        <authorList>
            <person name="Han K."/>
            <person name="Peng R."/>
            <person name="Blom J."/>
            <person name="Li Y.-Z."/>
        </authorList>
    </citation>
    <scope>NUCLEOTIDE SEQUENCE [LARGE SCALE GENOMIC DNA]</scope>
    <source>
        <strain evidence="1 2">So0008-312</strain>
    </source>
</reference>
<dbReference type="RefSeq" id="WP_061606927.1">
    <property type="nucleotide sequence ID" value="NZ_JEMA01000331.1"/>
</dbReference>
<dbReference type="Proteomes" id="UP000075260">
    <property type="component" value="Unassembled WGS sequence"/>
</dbReference>
<protein>
    <submittedName>
        <fullName evidence="1">Uncharacterized protein</fullName>
    </submittedName>
</protein>
<dbReference type="PROSITE" id="PS51257">
    <property type="entry name" value="PROKAR_LIPOPROTEIN"/>
    <property type="match status" value="1"/>
</dbReference>
<dbReference type="SUPFAM" id="SSF63825">
    <property type="entry name" value="YWTD domain"/>
    <property type="match status" value="1"/>
</dbReference>
<comment type="caution">
    <text evidence="1">The sequence shown here is derived from an EMBL/GenBank/DDBJ whole genome shotgun (WGS) entry which is preliminary data.</text>
</comment>
<proteinExistence type="predicted"/>
<name>A0A150QV61_SORCE</name>
<organism evidence="1 2">
    <name type="scientific">Sorangium cellulosum</name>
    <name type="common">Polyangium cellulosum</name>
    <dbReference type="NCBI Taxonomy" id="56"/>
    <lineage>
        <taxon>Bacteria</taxon>
        <taxon>Pseudomonadati</taxon>
        <taxon>Myxococcota</taxon>
        <taxon>Polyangia</taxon>
        <taxon>Polyangiales</taxon>
        <taxon>Polyangiaceae</taxon>
        <taxon>Sorangium</taxon>
    </lineage>
</organism>
<sequence>MATLRLDSRLGIAHLLALALLGAGCGDDAICPPGVLSACFLPDGALGAQQCNEEGTALGACAPVAGGPRPGCAHLGEACCPALPAELLAGCNAAVSQENDAACDDFLASANAADLCTGAGAGGAPGVVPHGPSCAGLLNECCASLPAQLREACHATGFRGNEQICHRFLESEARDNGFCADVDPAAESCDYLSERCCPSLPEGARERCAALAEASDAAQCLDYLGGAADAGRCPRYAEDEPFSAAPCEALLDTCCGTLEPELAYPCDLAAISGVHARCEAFTSSIRAFGLCLDGGGAGGGDGGCDDVSSDVNNCGFCGNVCGDQHATPSCAAGTCSLACDLGHDDCDGDPANGCEADVRSDVDNCGSCGNVCSARHAAATCAAGACAVACDAGYADCDGDPLTGCEVALASDPYNCGACGNDCAGGLCDAGACGPGATSLASGLAVPSALVLDDSALYLVGFQPAGGIAVRIGKLAGGATCLATAAPPGVGGCSADRFEDVALIGADAVVTGSSGVLRYPSSGAAAIPLTSSVPDPWAVVTDGSDVWFTSLSQGGIYRVDALASGQSAQEITGVFSEPGGALAGDAEHLYWARTDGTIVKLRKDGTERRQIASGQVVDTTNLTPHYLAADAGHLFWSSPNGFLFRLAKDGSDLVVLADDQPSPAGVAVDPEGSGAVYWVNRVGSIRKVPKAGGDVTTLAVGQLDAIAIAVDEAFVYWATRAGDVRKIAK</sequence>